<keyword evidence="2" id="KW-1133">Transmembrane helix</keyword>
<feature type="transmembrane region" description="Helical" evidence="2">
    <location>
        <begin position="210"/>
        <end position="232"/>
    </location>
</feature>
<feature type="transmembrane region" description="Helical" evidence="2">
    <location>
        <begin position="433"/>
        <end position="452"/>
    </location>
</feature>
<feature type="transmembrane region" description="Helical" evidence="2">
    <location>
        <begin position="269"/>
        <end position="286"/>
    </location>
</feature>
<evidence type="ECO:0000256" key="2">
    <source>
        <dbReference type="SAM" id="Phobius"/>
    </source>
</evidence>
<feature type="transmembrane region" description="Helical" evidence="2">
    <location>
        <begin position="391"/>
        <end position="413"/>
    </location>
</feature>
<dbReference type="GeneID" id="95603032"/>
<evidence type="ECO:0000256" key="1">
    <source>
        <dbReference type="SAM" id="MobiDB-lite"/>
    </source>
</evidence>
<proteinExistence type="predicted"/>
<keyword evidence="2" id="KW-0472">Membrane</keyword>
<dbReference type="InterPro" id="IPR045691">
    <property type="entry name" value="DUF6056"/>
</dbReference>
<dbReference type="Pfam" id="PF19528">
    <property type="entry name" value="DUF6056"/>
    <property type="match status" value="1"/>
</dbReference>
<feature type="compositionally biased region" description="Acidic residues" evidence="1">
    <location>
        <begin position="19"/>
        <end position="29"/>
    </location>
</feature>
<feature type="transmembrane region" description="Helical" evidence="2">
    <location>
        <begin position="185"/>
        <end position="204"/>
    </location>
</feature>
<feature type="transmembrane region" description="Helical" evidence="2">
    <location>
        <begin position="353"/>
        <end position="371"/>
    </location>
</feature>
<keyword evidence="4" id="KW-1185">Reference proteome</keyword>
<dbReference type="Proteomes" id="UP001164506">
    <property type="component" value="Chromosome"/>
</dbReference>
<feature type="compositionally biased region" description="Basic and acidic residues" evidence="1">
    <location>
        <begin position="1"/>
        <end position="10"/>
    </location>
</feature>
<feature type="region of interest" description="Disordered" evidence="1">
    <location>
        <begin position="1"/>
        <end position="56"/>
    </location>
</feature>
<accession>A0ABY6R2L3</accession>
<reference evidence="3" key="1">
    <citation type="submission" date="2021-09" db="EMBL/GenBank/DDBJ databases">
        <title>Complete genome sequence and metabolic characterization of Streptomyces tanashiensis DSM 731 the producer of antibacterial Kalafungin and diverse secondary metabolites.</title>
        <authorList>
            <person name="Abbasi M.N."/>
            <person name="Anwar M.N."/>
            <person name="Alam K."/>
            <person name="Shoaib M."/>
            <person name="Lin Z."/>
            <person name="Hayat M."/>
            <person name="Ali M.I."/>
            <person name="Malik H.M.T."/>
            <person name="Ahmed I."/>
            <person name="Li A."/>
            <person name="Hailong Wang H."/>
            <person name="Zhang Y."/>
        </authorList>
    </citation>
    <scope>NUCLEOTIDE SEQUENCE</scope>
    <source>
        <strain evidence="3">Kala</strain>
    </source>
</reference>
<evidence type="ECO:0000313" key="3">
    <source>
        <dbReference type="EMBL" id="UZX24006.1"/>
    </source>
</evidence>
<dbReference type="EMBL" id="CP084204">
    <property type="protein sequence ID" value="UZX24006.1"/>
    <property type="molecule type" value="Genomic_DNA"/>
</dbReference>
<protein>
    <submittedName>
        <fullName evidence="3">DUF6056 family protein</fullName>
    </submittedName>
</protein>
<feature type="transmembrane region" description="Helical" evidence="2">
    <location>
        <begin position="293"/>
        <end position="313"/>
    </location>
</feature>
<gene>
    <name evidence="3" type="ORF">LDH80_26330</name>
</gene>
<feature type="transmembrane region" description="Helical" evidence="2">
    <location>
        <begin position="143"/>
        <end position="164"/>
    </location>
</feature>
<dbReference type="RefSeq" id="WP_267259528.1">
    <property type="nucleotide sequence ID" value="NZ_CP084204.1"/>
</dbReference>
<name>A0ABY6R2L3_9ACTN</name>
<feature type="transmembrane region" description="Helical" evidence="2">
    <location>
        <begin position="244"/>
        <end position="263"/>
    </location>
</feature>
<feature type="transmembrane region" description="Helical" evidence="2">
    <location>
        <begin position="65"/>
        <end position="91"/>
    </location>
</feature>
<feature type="transmembrane region" description="Helical" evidence="2">
    <location>
        <begin position="464"/>
        <end position="484"/>
    </location>
</feature>
<keyword evidence="2" id="KW-0812">Transmembrane</keyword>
<evidence type="ECO:0000313" key="4">
    <source>
        <dbReference type="Proteomes" id="UP001164506"/>
    </source>
</evidence>
<sequence length="559" mass="58708">MRKGGQDGRGGEAGGDAEGTGEETGEETAEGAAEGTGEGTGEGAEEEKAEGTGDPAWRQDGLRRVLSWIALLVASGAGALLSVGAFLGVYVRPTSDDWCALWKARDMGVLGITSDFYRTQNGRVTNAFVTGLLYSDGMRGPKLLPAFLTLTLGAGLFLLARTALRSLRRAARAADGPTDPPADPPTVLLVAAAALIAALLFFAGTRSYQVLLWAPATISHTLPSVIGVWTVLGAVRAARSGLRWARAVAVVSALLAGVALGMLSEPFTLVAGLFSAAAGVLCLPRFGWTRDRYVSTWCAAACLGLLTGLTLLYTSPGARWRRAQHPQEPLSAASIGETFHDWWRLWQTVGGQWAYLGALAVGVLLGLALAVTDPRQEGGARRGAPGLPPRALFRVAVILPLPLIGLAALAVVFGLRSGYGDTGWTYGRTWTSFLLPLLIALWAYGAWGGLLLGRRLSAATRPAARGAVLVAAGAVAVGSVAALVQPVQALTTSTVVRSVAWDRQNARIRQEVAAGAREVAYEPLLIGGLTEPLYASSYKRDWAAQCTATYYGVNRIHRP</sequence>
<organism evidence="3 4">
    <name type="scientific">Streptomyces tanashiensis</name>
    <dbReference type="NCBI Taxonomy" id="67367"/>
    <lineage>
        <taxon>Bacteria</taxon>
        <taxon>Bacillati</taxon>
        <taxon>Actinomycetota</taxon>
        <taxon>Actinomycetes</taxon>
        <taxon>Kitasatosporales</taxon>
        <taxon>Streptomycetaceae</taxon>
        <taxon>Streptomyces</taxon>
    </lineage>
</organism>